<evidence type="ECO:0000313" key="2">
    <source>
        <dbReference type="EMBL" id="WMV77913.1"/>
    </source>
</evidence>
<sequence>MPLWLSGLIICIFGPVLALIIGTTLVKYNHSQGGTSEGAGYAAAFIGLMIIGIISKINHFLKEKKR</sequence>
<evidence type="ECO:0000313" key="3">
    <source>
        <dbReference type="Proteomes" id="UP001297580"/>
    </source>
</evidence>
<keyword evidence="1" id="KW-0812">Transmembrane</keyword>
<keyword evidence="1" id="KW-0472">Membrane</keyword>
<proteinExistence type="predicted"/>
<dbReference type="EMBL" id="CP133461">
    <property type="protein sequence ID" value="WMV77913.1"/>
    <property type="molecule type" value="Genomic_DNA"/>
</dbReference>
<keyword evidence="3" id="KW-1185">Reference proteome</keyword>
<organism evidence="2 3">
    <name type="scientific">Geobacillus thermodenitrificans</name>
    <dbReference type="NCBI Taxonomy" id="33940"/>
    <lineage>
        <taxon>Bacteria</taxon>
        <taxon>Bacillati</taxon>
        <taxon>Bacillota</taxon>
        <taxon>Bacilli</taxon>
        <taxon>Bacillales</taxon>
        <taxon>Anoxybacillaceae</taxon>
        <taxon>Geobacillus</taxon>
    </lineage>
</organism>
<dbReference type="RefSeq" id="WP_311089695.1">
    <property type="nucleotide sequence ID" value="NZ_CP133461.1"/>
</dbReference>
<name>A0ABY9QH65_GEOTD</name>
<feature type="transmembrane region" description="Helical" evidence="1">
    <location>
        <begin position="42"/>
        <end position="61"/>
    </location>
</feature>
<evidence type="ECO:0000256" key="1">
    <source>
        <dbReference type="SAM" id="Phobius"/>
    </source>
</evidence>
<dbReference type="Proteomes" id="UP001297580">
    <property type="component" value="Chromosome"/>
</dbReference>
<protein>
    <submittedName>
        <fullName evidence="2">Uncharacterized protein</fullName>
    </submittedName>
</protein>
<accession>A0ABY9QH65</accession>
<gene>
    <name evidence="2" type="ORF">HSX42_09335</name>
</gene>
<reference evidence="2 3" key="1">
    <citation type="submission" date="2023-08" db="EMBL/GenBank/DDBJ databases">
        <title>Complete genome sequence of Geobacillus thermodenitrificans K1041, a genetically tractable strain representative of the genus Geobacillus.</title>
        <authorList>
            <person name="Kani S."/>
            <person name="Suzuki H."/>
        </authorList>
    </citation>
    <scope>NUCLEOTIDE SEQUENCE [LARGE SCALE GENOMIC DNA]</scope>
    <source>
        <strain evidence="2 3">K1041</strain>
    </source>
</reference>
<keyword evidence="1" id="KW-1133">Transmembrane helix</keyword>